<evidence type="ECO:0000313" key="3">
    <source>
        <dbReference type="Proteomes" id="UP000799779"/>
    </source>
</evidence>
<organism evidence="2 3">
    <name type="scientific">Amniculicola lignicola CBS 123094</name>
    <dbReference type="NCBI Taxonomy" id="1392246"/>
    <lineage>
        <taxon>Eukaryota</taxon>
        <taxon>Fungi</taxon>
        <taxon>Dikarya</taxon>
        <taxon>Ascomycota</taxon>
        <taxon>Pezizomycotina</taxon>
        <taxon>Dothideomycetes</taxon>
        <taxon>Pleosporomycetidae</taxon>
        <taxon>Pleosporales</taxon>
        <taxon>Amniculicolaceae</taxon>
        <taxon>Amniculicola</taxon>
    </lineage>
</organism>
<feature type="region of interest" description="Disordered" evidence="1">
    <location>
        <begin position="322"/>
        <end position="371"/>
    </location>
</feature>
<feature type="region of interest" description="Disordered" evidence="1">
    <location>
        <begin position="1"/>
        <end position="30"/>
    </location>
</feature>
<keyword evidence="3" id="KW-1185">Reference proteome</keyword>
<feature type="compositionally biased region" description="Polar residues" evidence="1">
    <location>
        <begin position="1"/>
        <end position="24"/>
    </location>
</feature>
<name>A0A6A5VYL4_9PLEO</name>
<feature type="compositionally biased region" description="Basic and acidic residues" evidence="1">
    <location>
        <begin position="338"/>
        <end position="355"/>
    </location>
</feature>
<dbReference type="EMBL" id="ML977747">
    <property type="protein sequence ID" value="KAF1992951.1"/>
    <property type="molecule type" value="Genomic_DNA"/>
</dbReference>
<evidence type="ECO:0000313" key="2">
    <source>
        <dbReference type="EMBL" id="KAF1992951.1"/>
    </source>
</evidence>
<gene>
    <name evidence="2" type="ORF">P154DRAFT_451502</name>
</gene>
<dbReference type="AlphaFoldDB" id="A0A6A5VYL4"/>
<accession>A0A6A5VYL4</accession>
<dbReference type="Proteomes" id="UP000799779">
    <property type="component" value="Unassembled WGS sequence"/>
</dbReference>
<reference evidence="2" key="1">
    <citation type="journal article" date="2020" name="Stud. Mycol.">
        <title>101 Dothideomycetes genomes: a test case for predicting lifestyles and emergence of pathogens.</title>
        <authorList>
            <person name="Haridas S."/>
            <person name="Albert R."/>
            <person name="Binder M."/>
            <person name="Bloem J."/>
            <person name="Labutti K."/>
            <person name="Salamov A."/>
            <person name="Andreopoulos B."/>
            <person name="Baker S."/>
            <person name="Barry K."/>
            <person name="Bills G."/>
            <person name="Bluhm B."/>
            <person name="Cannon C."/>
            <person name="Castanera R."/>
            <person name="Culley D."/>
            <person name="Daum C."/>
            <person name="Ezra D."/>
            <person name="Gonzalez J."/>
            <person name="Henrissat B."/>
            <person name="Kuo A."/>
            <person name="Liang C."/>
            <person name="Lipzen A."/>
            <person name="Lutzoni F."/>
            <person name="Magnuson J."/>
            <person name="Mondo S."/>
            <person name="Nolan M."/>
            <person name="Ohm R."/>
            <person name="Pangilinan J."/>
            <person name="Park H.-J."/>
            <person name="Ramirez L."/>
            <person name="Alfaro M."/>
            <person name="Sun H."/>
            <person name="Tritt A."/>
            <person name="Yoshinaga Y."/>
            <person name="Zwiers L.-H."/>
            <person name="Turgeon B."/>
            <person name="Goodwin S."/>
            <person name="Spatafora J."/>
            <person name="Crous P."/>
            <person name="Grigoriev I."/>
        </authorList>
    </citation>
    <scope>NUCLEOTIDE SEQUENCE</scope>
    <source>
        <strain evidence="2">CBS 123094</strain>
    </source>
</reference>
<sequence>MSTSQADITQHRNVTPPSRSTNQPLTPPLTDKKLFTEAPRVLAQFRHIQAGRDTGREPWKEFKLAQGEYEQIERALQKDKVLLGFVEDKIRYDYDGDKCILAVRMPTGIHERFIDAVEDDIRSQLKAIRSGSDRKARFAQKVQSTRSTEINFAANTASSKFKYEPDASFGHDDAQYPGVIIEVAYSQKKRRLHRWAENYLLDSAASVRVVVCLDIEYGKDSRKATLSTWRPQLFSTANGYELRAVEEAVDEAFRDDEGHPVEHPGLRLRLSDFTCKELVEEELGDEDAEICISGIQLCRYVDAAEIKERRALRKESLADNVHVRKRSETPPEEIQSSDEARYAEQEERAAKRTEDHDLDFEDTLSTQSLSE</sequence>
<evidence type="ECO:0008006" key="4">
    <source>
        <dbReference type="Google" id="ProtNLM"/>
    </source>
</evidence>
<dbReference type="OrthoDB" id="3485856at2759"/>
<proteinExistence type="predicted"/>
<evidence type="ECO:0000256" key="1">
    <source>
        <dbReference type="SAM" id="MobiDB-lite"/>
    </source>
</evidence>
<protein>
    <recommendedName>
        <fullName evidence="4">Restriction endonuclease domain-containing protein</fullName>
    </recommendedName>
</protein>